<dbReference type="OrthoDB" id="2801457at2759"/>
<dbReference type="AlphaFoldDB" id="M2PRA0"/>
<reference evidence="3 4" key="1">
    <citation type="journal article" date="2012" name="Proc. Natl. Acad. Sci. U.S.A.">
        <title>Comparative genomics of Ceriporiopsis subvermispora and Phanerochaete chrysosporium provide insight into selective ligninolysis.</title>
        <authorList>
            <person name="Fernandez-Fueyo E."/>
            <person name="Ruiz-Duenas F.J."/>
            <person name="Ferreira P."/>
            <person name="Floudas D."/>
            <person name="Hibbett D.S."/>
            <person name="Canessa P."/>
            <person name="Larrondo L.F."/>
            <person name="James T.Y."/>
            <person name="Seelenfreund D."/>
            <person name="Lobos S."/>
            <person name="Polanco R."/>
            <person name="Tello M."/>
            <person name="Honda Y."/>
            <person name="Watanabe T."/>
            <person name="Watanabe T."/>
            <person name="Ryu J.S."/>
            <person name="Kubicek C.P."/>
            <person name="Schmoll M."/>
            <person name="Gaskell J."/>
            <person name="Hammel K.E."/>
            <person name="St John F.J."/>
            <person name="Vanden Wymelenberg A."/>
            <person name="Sabat G."/>
            <person name="Splinter BonDurant S."/>
            <person name="Syed K."/>
            <person name="Yadav J.S."/>
            <person name="Doddapaneni H."/>
            <person name="Subramanian V."/>
            <person name="Lavin J.L."/>
            <person name="Oguiza J.A."/>
            <person name="Perez G."/>
            <person name="Pisabarro A.G."/>
            <person name="Ramirez L."/>
            <person name="Santoyo F."/>
            <person name="Master E."/>
            <person name="Coutinho P.M."/>
            <person name="Henrissat B."/>
            <person name="Lombard V."/>
            <person name="Magnuson J.K."/>
            <person name="Kuees U."/>
            <person name="Hori C."/>
            <person name="Igarashi K."/>
            <person name="Samejima M."/>
            <person name="Held B.W."/>
            <person name="Barry K.W."/>
            <person name="LaButti K.M."/>
            <person name="Lapidus A."/>
            <person name="Lindquist E.A."/>
            <person name="Lucas S.M."/>
            <person name="Riley R."/>
            <person name="Salamov A.A."/>
            <person name="Hoffmeister D."/>
            <person name="Schwenk D."/>
            <person name="Hadar Y."/>
            <person name="Yarden O."/>
            <person name="de Vries R.P."/>
            <person name="Wiebenga A."/>
            <person name="Stenlid J."/>
            <person name="Eastwood D."/>
            <person name="Grigoriev I.V."/>
            <person name="Berka R.M."/>
            <person name="Blanchette R.A."/>
            <person name="Kersten P."/>
            <person name="Martinez A.T."/>
            <person name="Vicuna R."/>
            <person name="Cullen D."/>
        </authorList>
    </citation>
    <scope>NUCLEOTIDE SEQUENCE [LARGE SCALE GENOMIC DNA]</scope>
    <source>
        <strain evidence="3 4">B</strain>
    </source>
</reference>
<organism evidence="3 4">
    <name type="scientific">Ceriporiopsis subvermispora (strain B)</name>
    <name type="common">White-rot fungus</name>
    <name type="synonym">Gelatoporia subvermispora</name>
    <dbReference type="NCBI Taxonomy" id="914234"/>
    <lineage>
        <taxon>Eukaryota</taxon>
        <taxon>Fungi</taxon>
        <taxon>Dikarya</taxon>
        <taxon>Basidiomycota</taxon>
        <taxon>Agaricomycotina</taxon>
        <taxon>Agaricomycetes</taxon>
        <taxon>Polyporales</taxon>
        <taxon>Gelatoporiaceae</taxon>
        <taxon>Gelatoporia</taxon>
    </lineage>
</organism>
<protein>
    <recommendedName>
        <fullName evidence="2">F-box domain-containing protein</fullName>
    </recommendedName>
</protein>
<evidence type="ECO:0000313" key="3">
    <source>
        <dbReference type="EMBL" id="EMD39114.1"/>
    </source>
</evidence>
<feature type="region of interest" description="Disordered" evidence="1">
    <location>
        <begin position="337"/>
        <end position="365"/>
    </location>
</feature>
<dbReference type="EMBL" id="KB445794">
    <property type="protein sequence ID" value="EMD39114.1"/>
    <property type="molecule type" value="Genomic_DNA"/>
</dbReference>
<evidence type="ECO:0000256" key="1">
    <source>
        <dbReference type="SAM" id="MobiDB-lite"/>
    </source>
</evidence>
<dbReference type="InterPro" id="IPR001810">
    <property type="entry name" value="F-box_dom"/>
</dbReference>
<dbReference type="HOGENOM" id="CLU_758619_0_0_1"/>
<dbReference type="Gene3D" id="1.20.1280.50">
    <property type="match status" value="1"/>
</dbReference>
<proteinExistence type="predicted"/>
<feature type="compositionally biased region" description="Basic and acidic residues" evidence="1">
    <location>
        <begin position="348"/>
        <end position="365"/>
    </location>
</feature>
<gene>
    <name evidence="3" type="ORF">CERSUDRAFT_93156</name>
</gene>
<feature type="domain" description="F-box" evidence="2">
    <location>
        <begin position="20"/>
        <end position="76"/>
    </location>
</feature>
<dbReference type="SUPFAM" id="SSF81383">
    <property type="entry name" value="F-box domain"/>
    <property type="match status" value="1"/>
</dbReference>
<accession>M2PRA0</accession>
<name>M2PRA0_CERS8</name>
<dbReference type="Proteomes" id="UP000016930">
    <property type="component" value="Unassembled WGS sequence"/>
</dbReference>
<dbReference type="STRING" id="914234.M2PRA0"/>
<dbReference type="Pfam" id="PF12937">
    <property type="entry name" value="F-box-like"/>
    <property type="match status" value="1"/>
</dbReference>
<sequence>MCDSLVKTTALTSTNAAPIGRLPDDIVHEVMLLVMLEQCCLNSSAIDPWLDISQVCRYWRRLALASPQLWRHLDIRTRSSPALVREMLKRSRGLTLCVHLWGLVECADTTGVLPIVALETFRIEEFAASGYTDVEMKETILPTFAFQAPALRRLSIITSGASIGDMIFNSKMSSLNEVRLEGIALLSCHYHKLTNIILHDHPALFISHPSKMLRASPDLKMFVLSFDSLFDSTDDDDPSIAQSTAPIEMSKGPGEEWHAKLWWCRWLKWIQINDLNITRPFWFLEDDRTNPLHDLYRALTGRDYVPHLVEQLRQRELVDIIFVRSLNEAGEIVDERIDLGSEPAVAPQHREDDQPKTQRSREKEG</sequence>
<keyword evidence="4" id="KW-1185">Reference proteome</keyword>
<dbReference type="InterPro" id="IPR036047">
    <property type="entry name" value="F-box-like_dom_sf"/>
</dbReference>
<evidence type="ECO:0000259" key="2">
    <source>
        <dbReference type="Pfam" id="PF12937"/>
    </source>
</evidence>
<evidence type="ECO:0000313" key="4">
    <source>
        <dbReference type="Proteomes" id="UP000016930"/>
    </source>
</evidence>